<dbReference type="EMBL" id="JAWHQM010000025">
    <property type="protein sequence ID" value="KAK5632543.1"/>
    <property type="molecule type" value="Genomic_DNA"/>
</dbReference>
<comment type="caution">
    <text evidence="2">The sequence shown here is derived from an EMBL/GenBank/DDBJ whole genome shotgun (WGS) entry which is preliminary data.</text>
</comment>
<gene>
    <name evidence="2" type="ORF">RRF57_008257</name>
</gene>
<evidence type="ECO:0000313" key="3">
    <source>
        <dbReference type="Proteomes" id="UP001305414"/>
    </source>
</evidence>
<organism evidence="2 3">
    <name type="scientific">Xylaria bambusicola</name>
    <dbReference type="NCBI Taxonomy" id="326684"/>
    <lineage>
        <taxon>Eukaryota</taxon>
        <taxon>Fungi</taxon>
        <taxon>Dikarya</taxon>
        <taxon>Ascomycota</taxon>
        <taxon>Pezizomycotina</taxon>
        <taxon>Sordariomycetes</taxon>
        <taxon>Xylariomycetidae</taxon>
        <taxon>Xylariales</taxon>
        <taxon>Xylariaceae</taxon>
        <taxon>Xylaria</taxon>
    </lineage>
</organism>
<dbReference type="AlphaFoldDB" id="A0AAN7ZBA6"/>
<evidence type="ECO:0000313" key="2">
    <source>
        <dbReference type="EMBL" id="KAK5632543.1"/>
    </source>
</evidence>
<evidence type="ECO:0000256" key="1">
    <source>
        <dbReference type="SAM" id="MobiDB-lite"/>
    </source>
</evidence>
<keyword evidence="3" id="KW-1185">Reference proteome</keyword>
<protein>
    <submittedName>
        <fullName evidence="2">Uncharacterized protein</fullName>
    </submittedName>
</protein>
<feature type="compositionally biased region" description="Polar residues" evidence="1">
    <location>
        <begin position="9"/>
        <end position="18"/>
    </location>
</feature>
<proteinExistence type="predicted"/>
<feature type="region of interest" description="Disordered" evidence="1">
    <location>
        <begin position="1"/>
        <end position="54"/>
    </location>
</feature>
<reference evidence="2 3" key="1">
    <citation type="submission" date="2023-10" db="EMBL/GenBank/DDBJ databases">
        <title>Draft genome sequence of Xylaria bambusicola isolate GMP-LS, the root and basal stem rot pathogen of sugarcane in Indonesia.</title>
        <authorList>
            <person name="Selvaraj P."/>
            <person name="Muralishankar V."/>
            <person name="Muruganantham S."/>
            <person name="Sp S."/>
            <person name="Haryani S."/>
            <person name="Lau K.J.X."/>
            <person name="Naqvi N.I."/>
        </authorList>
    </citation>
    <scope>NUCLEOTIDE SEQUENCE [LARGE SCALE GENOMIC DNA]</scope>
    <source>
        <strain evidence="2">GMP-LS</strain>
    </source>
</reference>
<dbReference type="Proteomes" id="UP001305414">
    <property type="component" value="Unassembled WGS sequence"/>
</dbReference>
<sequence length="90" mass="9369">MGYKRDDNTASVFSQSGRQGRAPEARKPRSGSLDGTECRFSTRGAKEKKKISPGELGNCISMNNPSYPGSPSCAASCRPVLAGGGDTSGQ</sequence>
<name>A0AAN7ZBA6_9PEZI</name>
<accession>A0AAN7ZBA6</accession>